<dbReference type="SUPFAM" id="SSF52540">
    <property type="entry name" value="P-loop containing nucleoside triphosphate hydrolases"/>
    <property type="match status" value="1"/>
</dbReference>
<accession>A0ABQ8YL83</accession>
<dbReference type="InterPro" id="IPR027417">
    <property type="entry name" value="P-loop_NTPase"/>
</dbReference>
<dbReference type="SMART" id="SM00173">
    <property type="entry name" value="RAS"/>
    <property type="match status" value="1"/>
</dbReference>
<reference evidence="1" key="1">
    <citation type="submission" date="2022-08" db="EMBL/GenBank/DDBJ databases">
        <title>Novel sulfate-reducing endosymbionts in the free-living metamonad Anaeramoeba.</title>
        <authorList>
            <person name="Jerlstrom-Hultqvist J."/>
            <person name="Cepicka I."/>
            <person name="Gallot-Lavallee L."/>
            <person name="Salas-Leiva D."/>
            <person name="Curtis B.A."/>
            <person name="Zahonova K."/>
            <person name="Pipaliya S."/>
            <person name="Dacks J."/>
            <person name="Roger A.J."/>
        </authorList>
    </citation>
    <scope>NUCLEOTIDE SEQUENCE</scope>
    <source>
        <strain evidence="1">Schooner1</strain>
    </source>
</reference>
<proteinExistence type="predicted"/>
<organism evidence="1 2">
    <name type="scientific">Anaeramoeba flamelloides</name>
    <dbReference type="NCBI Taxonomy" id="1746091"/>
    <lineage>
        <taxon>Eukaryota</taxon>
        <taxon>Metamonada</taxon>
        <taxon>Anaeramoebidae</taxon>
        <taxon>Anaeramoeba</taxon>
    </lineage>
</organism>
<name>A0ABQ8YL83_9EUKA</name>
<protein>
    <submittedName>
        <fullName evidence="1">Rab2a</fullName>
    </submittedName>
</protein>
<dbReference type="Proteomes" id="UP001150062">
    <property type="component" value="Unassembled WGS sequence"/>
</dbReference>
<evidence type="ECO:0000313" key="2">
    <source>
        <dbReference type="Proteomes" id="UP001150062"/>
    </source>
</evidence>
<dbReference type="PROSITE" id="PS51421">
    <property type="entry name" value="RAS"/>
    <property type="match status" value="1"/>
</dbReference>
<keyword evidence="2" id="KW-1185">Reference proteome</keyword>
<comment type="caution">
    <text evidence="1">The sequence shown here is derived from an EMBL/GenBank/DDBJ whole genome shotgun (WGS) entry which is preliminary data.</text>
</comment>
<dbReference type="PANTHER" id="PTHR47979">
    <property type="entry name" value="DRAB11-RELATED"/>
    <property type="match status" value="1"/>
</dbReference>
<dbReference type="EMBL" id="JAOAOG010000145">
    <property type="protein sequence ID" value="KAJ6245328.1"/>
    <property type="molecule type" value="Genomic_DNA"/>
</dbReference>
<dbReference type="InterPro" id="IPR001806">
    <property type="entry name" value="Small_GTPase"/>
</dbReference>
<dbReference type="Gene3D" id="3.40.50.300">
    <property type="entry name" value="P-loop containing nucleotide triphosphate hydrolases"/>
    <property type="match status" value="1"/>
</dbReference>
<dbReference type="Pfam" id="PF00071">
    <property type="entry name" value="Ras"/>
    <property type="match status" value="1"/>
</dbReference>
<evidence type="ECO:0000313" key="1">
    <source>
        <dbReference type="EMBL" id="KAJ6245328.1"/>
    </source>
</evidence>
<dbReference type="SMART" id="SM00175">
    <property type="entry name" value="RAB"/>
    <property type="match status" value="1"/>
</dbReference>
<dbReference type="PRINTS" id="PR00449">
    <property type="entry name" value="RASTRNSFRMNG"/>
</dbReference>
<dbReference type="PROSITE" id="PS51419">
    <property type="entry name" value="RAB"/>
    <property type="match status" value="1"/>
</dbReference>
<dbReference type="CDD" id="cd00154">
    <property type="entry name" value="Rab"/>
    <property type="match status" value="1"/>
</dbReference>
<sequence>MCLHSFEALSYWVKDAKENSYQEMKMILIGNKSDLEHRRKVSKEVAQQFADENDMLYLETSAKTADNIEEAFYTCTRKVFESVKEGKIDIQKEEMGGNKANPTR</sequence>
<dbReference type="InterPro" id="IPR050209">
    <property type="entry name" value="Rab_GTPases_membrane_traffic"/>
</dbReference>
<gene>
    <name evidence="1" type="ORF">M0813_20280</name>
</gene>